<organism evidence="2 3">
    <name type="scientific">Croceicoccus marinus</name>
    <dbReference type="NCBI Taxonomy" id="450378"/>
    <lineage>
        <taxon>Bacteria</taxon>
        <taxon>Pseudomonadati</taxon>
        <taxon>Pseudomonadota</taxon>
        <taxon>Alphaproteobacteria</taxon>
        <taxon>Sphingomonadales</taxon>
        <taxon>Erythrobacteraceae</taxon>
        <taxon>Croceicoccus</taxon>
    </lineage>
</organism>
<gene>
    <name evidence="2" type="ORF">A9D14_12170</name>
</gene>
<evidence type="ECO:0000256" key="1">
    <source>
        <dbReference type="SAM" id="Phobius"/>
    </source>
</evidence>
<dbReference type="Pfam" id="PF06835">
    <property type="entry name" value="LptC"/>
    <property type="match status" value="1"/>
</dbReference>
<dbReference type="Proteomes" id="UP000195807">
    <property type="component" value="Chromosome"/>
</dbReference>
<proteinExistence type="predicted"/>
<dbReference type="RefSeq" id="WP_066846816.1">
    <property type="nucleotide sequence ID" value="NZ_CP019602.1"/>
</dbReference>
<dbReference type="OrthoDB" id="7423492at2"/>
<evidence type="ECO:0000313" key="2">
    <source>
        <dbReference type="EMBL" id="ARU16788.1"/>
    </source>
</evidence>
<keyword evidence="1" id="KW-0812">Transmembrane</keyword>
<protein>
    <submittedName>
        <fullName evidence="2">LPS export ABC transporter periplasmic protein LptC</fullName>
    </submittedName>
</protein>
<reference evidence="2 3" key="1">
    <citation type="submission" date="2017-01" db="EMBL/GenBank/DDBJ databases">
        <title>Complete genome sequence of esterase-producing bacterium Croceicoccus marinus E4A9.</title>
        <authorList>
            <person name="Wu Y.-H."/>
            <person name="Cheng H."/>
            <person name="Xu L."/>
            <person name="Huo Y.-Y."/>
            <person name="Wang C.-S."/>
            <person name="Xu X.-W."/>
        </authorList>
    </citation>
    <scope>NUCLEOTIDE SEQUENCE [LARGE SCALE GENOMIC DNA]</scope>
    <source>
        <strain evidence="2 3">E4A9</strain>
    </source>
</reference>
<name>A0A1Z1FD84_9SPHN</name>
<keyword evidence="1" id="KW-0472">Membrane</keyword>
<accession>A0A1Z1FD84</accession>
<keyword evidence="1" id="KW-1133">Transmembrane helix</keyword>
<dbReference type="STRING" id="450378.GCA_001661675_02445"/>
<dbReference type="AlphaFoldDB" id="A0A1Z1FD84"/>
<keyword evidence="3" id="KW-1185">Reference proteome</keyword>
<dbReference type="InterPro" id="IPR010664">
    <property type="entry name" value="LipoPS_assembly_LptC-rel"/>
</dbReference>
<sequence length="214" mass="23352">MSAEATIVRHNRRVQAAPGGAHDRLIRFLLVALPICIGVLVALMVLAPVASQGEVSFLLDRNRVELTENRMMVDNAMYRGADNSGRPFSVQAGSATQRTKERGLVEMNDLTARLLMNEGPAVLTAQNGTYDLDREAVRFPGAVNFTASDGYRMIARNVSVMLPERRLVGDGRVNGRVPMGTFSADRLEADLQERTVSLIGDARLRMEPGSVTTP</sequence>
<feature type="transmembrane region" description="Helical" evidence="1">
    <location>
        <begin position="28"/>
        <end position="50"/>
    </location>
</feature>
<dbReference type="KEGG" id="cman:A9D14_12170"/>
<dbReference type="EMBL" id="CP019602">
    <property type="protein sequence ID" value="ARU16788.1"/>
    <property type="molecule type" value="Genomic_DNA"/>
</dbReference>
<evidence type="ECO:0000313" key="3">
    <source>
        <dbReference type="Proteomes" id="UP000195807"/>
    </source>
</evidence>